<name>A0A3A1QPF2_9BACI</name>
<dbReference type="Proteomes" id="UP000265801">
    <property type="component" value="Unassembled WGS sequence"/>
</dbReference>
<dbReference type="InterPro" id="IPR024775">
    <property type="entry name" value="DinB-like"/>
</dbReference>
<protein>
    <submittedName>
        <fullName evidence="3">DinB family protein</fullName>
    </submittedName>
</protein>
<gene>
    <name evidence="3" type="ORF">D3H55_21255</name>
</gene>
<evidence type="ECO:0000313" key="3">
    <source>
        <dbReference type="EMBL" id="RIW28704.1"/>
    </source>
</evidence>
<dbReference type="Gene3D" id="1.20.120.450">
    <property type="entry name" value="dinb family like domain"/>
    <property type="match status" value="1"/>
</dbReference>
<evidence type="ECO:0000313" key="4">
    <source>
        <dbReference type="Proteomes" id="UP000265801"/>
    </source>
</evidence>
<accession>A0A3A1QPF2</accession>
<dbReference type="RefSeq" id="WP_119549318.1">
    <property type="nucleotide sequence ID" value="NZ_QXIR01000041.1"/>
</dbReference>
<comment type="caution">
    <text evidence="3">The sequence shown here is derived from an EMBL/GenBank/DDBJ whole genome shotgun (WGS) entry which is preliminary data.</text>
</comment>
<dbReference type="OrthoDB" id="9798830at2"/>
<sequence length="164" mass="18769">MQVLSNVFVDQLDMHCHENDWFASMDQALKGVSAAEAASTSSGTSNSIWQIVNHLIFWNEDVIHRLQGTENHHGAESNEETFGHPGNPEDEQGWRRTVHRFTEVMDTLRTVIAGIDDETMKKPYAADRYSRERLLSSIMMHDSYHLGQIVLLQKLQSSWGNVDW</sequence>
<feature type="domain" description="DinB-like" evidence="2">
    <location>
        <begin position="24"/>
        <end position="149"/>
    </location>
</feature>
<feature type="region of interest" description="Disordered" evidence="1">
    <location>
        <begin position="73"/>
        <end position="92"/>
    </location>
</feature>
<dbReference type="AlphaFoldDB" id="A0A3A1QPF2"/>
<dbReference type="Pfam" id="PF12867">
    <property type="entry name" value="DinB_2"/>
    <property type="match status" value="1"/>
</dbReference>
<dbReference type="EMBL" id="QXIR01000041">
    <property type="protein sequence ID" value="RIW28704.1"/>
    <property type="molecule type" value="Genomic_DNA"/>
</dbReference>
<keyword evidence="4" id="KW-1185">Reference proteome</keyword>
<dbReference type="InterPro" id="IPR034660">
    <property type="entry name" value="DinB/YfiT-like"/>
</dbReference>
<proteinExistence type="predicted"/>
<dbReference type="SUPFAM" id="SSF109854">
    <property type="entry name" value="DinB/YfiT-like putative metalloenzymes"/>
    <property type="match status" value="1"/>
</dbReference>
<evidence type="ECO:0000259" key="2">
    <source>
        <dbReference type="Pfam" id="PF12867"/>
    </source>
</evidence>
<organism evidence="3 4">
    <name type="scientific">Bacillus salacetis</name>
    <dbReference type="NCBI Taxonomy" id="2315464"/>
    <lineage>
        <taxon>Bacteria</taxon>
        <taxon>Bacillati</taxon>
        <taxon>Bacillota</taxon>
        <taxon>Bacilli</taxon>
        <taxon>Bacillales</taxon>
        <taxon>Bacillaceae</taxon>
        <taxon>Bacillus</taxon>
    </lineage>
</organism>
<reference evidence="3 4" key="1">
    <citation type="submission" date="2018-09" db="EMBL/GenBank/DDBJ databases">
        <title>Bacillus saliacetes sp. nov., isolated from Thai shrimp paste (Ka-pi).</title>
        <authorList>
            <person name="Daroonpunt R."/>
            <person name="Tanasupawat S."/>
            <person name="Yiamsombut S."/>
        </authorList>
    </citation>
    <scope>NUCLEOTIDE SEQUENCE [LARGE SCALE GENOMIC DNA]</scope>
    <source>
        <strain evidence="3 4">SKP7-4</strain>
    </source>
</reference>
<evidence type="ECO:0000256" key="1">
    <source>
        <dbReference type="SAM" id="MobiDB-lite"/>
    </source>
</evidence>